<keyword evidence="5" id="KW-0378">Hydrolase</keyword>
<dbReference type="FunFam" id="3.40.50.1700:FF:000003">
    <property type="entry name" value="Probable beta-glucosidase"/>
    <property type="match status" value="1"/>
</dbReference>
<dbReference type="SMART" id="SM01217">
    <property type="entry name" value="Fn3_like"/>
    <property type="match status" value="1"/>
</dbReference>
<comment type="pathway">
    <text evidence="2">Glycan metabolism; cellulose degradation.</text>
</comment>
<evidence type="ECO:0000256" key="1">
    <source>
        <dbReference type="ARBA" id="ARBA00000448"/>
    </source>
</evidence>
<evidence type="ECO:0000256" key="11">
    <source>
        <dbReference type="SAM" id="SignalP"/>
    </source>
</evidence>
<dbReference type="Gene3D" id="3.40.50.1700">
    <property type="entry name" value="Glycoside hydrolase family 3 C-terminal domain"/>
    <property type="match status" value="1"/>
</dbReference>
<dbReference type="InterPro" id="IPR026891">
    <property type="entry name" value="Fn3-like"/>
</dbReference>
<dbReference type="InterPro" id="IPR036881">
    <property type="entry name" value="Glyco_hydro_3_C_sf"/>
</dbReference>
<dbReference type="SUPFAM" id="SSF51445">
    <property type="entry name" value="(Trans)glycosidases"/>
    <property type="match status" value="1"/>
</dbReference>
<keyword evidence="9" id="KW-0624">Polysaccharide degradation</keyword>
<dbReference type="InterPro" id="IPR013783">
    <property type="entry name" value="Ig-like_fold"/>
</dbReference>
<dbReference type="GO" id="GO:0009251">
    <property type="term" value="P:glucan catabolic process"/>
    <property type="evidence" value="ECO:0007669"/>
    <property type="project" value="TreeGrafter"/>
</dbReference>
<dbReference type="InterPro" id="IPR036962">
    <property type="entry name" value="Glyco_hydro_3_N_sf"/>
</dbReference>
<comment type="caution">
    <text evidence="13">The sequence shown here is derived from an EMBL/GenBank/DDBJ whole genome shotgun (WGS) entry which is preliminary data.</text>
</comment>
<comment type="catalytic activity">
    <reaction evidence="1">
        <text>Hydrolysis of terminal, non-reducing beta-D-glucosyl residues with release of beta-D-glucose.</text>
        <dbReference type="EC" id="3.2.1.21"/>
    </reaction>
</comment>
<evidence type="ECO:0000256" key="8">
    <source>
        <dbReference type="ARBA" id="ARBA00023295"/>
    </source>
</evidence>
<keyword evidence="11" id="KW-0732">Signal</keyword>
<organism evidence="13 14">
    <name type="scientific">Orbilia javanica</name>
    <dbReference type="NCBI Taxonomy" id="47235"/>
    <lineage>
        <taxon>Eukaryota</taxon>
        <taxon>Fungi</taxon>
        <taxon>Dikarya</taxon>
        <taxon>Ascomycota</taxon>
        <taxon>Pezizomycotina</taxon>
        <taxon>Orbiliomycetes</taxon>
        <taxon>Orbiliales</taxon>
        <taxon>Orbiliaceae</taxon>
        <taxon>Orbilia</taxon>
    </lineage>
</organism>
<evidence type="ECO:0000256" key="5">
    <source>
        <dbReference type="ARBA" id="ARBA00022801"/>
    </source>
</evidence>
<dbReference type="Gene3D" id="3.20.20.300">
    <property type="entry name" value="Glycoside hydrolase, family 3, N-terminal domain"/>
    <property type="match status" value="1"/>
</dbReference>
<reference evidence="13 14" key="1">
    <citation type="submission" date="2019-10" db="EMBL/GenBank/DDBJ databases">
        <authorList>
            <person name="Palmer J.M."/>
        </authorList>
    </citation>
    <scope>NUCLEOTIDE SEQUENCE [LARGE SCALE GENOMIC DNA]</scope>
    <source>
        <strain evidence="13 14">TWF718</strain>
    </source>
</reference>
<sequence length="878" mass="94966">MAPSRVSVLALGNAILFLSALTGAQEPEIPTFEHHSPPAYPPPIGTGEGFSDWSEAYSKAQAVVAQMTIAEKVNLTSGVGWEGEQCVGNTGGVPRLGIRGLCLQDSPLGIRFGQYSSAFPAGVTIASTWDDDLSYARGYAMGVEHRGKGVDVQLGPVSGPLGLFPEGGRNWEGAGSDPYLSGVGIASAIRGIQDAGVIACAKHFIANEQEHYRQVGESAIAINESLSANLDDRTMHEVYAWPFADAVKAGVGSIMCSYNQINNSYGCQNSELMNGILKNELGFQGFVVSDWQAQHAGVATALAGLDMAMPGDQLFYSANSWWASNLTGAVINGSVPVWRLDDMATRIMASFYKVGLDKDRVDVNLDSWTTDVYGYRHWVAKEGYGVVNGNVDVRGNHASLIREIAAKGTVILKNIANTLPLQKPKQIAVFGSDATDNPRGPNGCPDRACADGTVAMGWGSGTANFPYLISPLSALQNKAIADGTVIQWVVDDYATEHMEQTATQATACLVFVKSQAGEGYSIVDGNQGDRNNLTLWSNGEEVIRTVAAKCNNTIVTLHAPGPVLMEEWIDHPNVTAVLYAGLPGQESGNSIVDVLYGLVEPGRLPFTIAKNANDYGVKLMYKPDNTYTPQQNLSGLLIDYRYFDKHDIEPRFEFGFGLSYTTWKYHDIVVRKTNAGPYVPFNGRTPAAKNTKVTESAESLLFPDGFHKVRAYNYPWFNTTSDIKRDGENGPAEAYDPTGTVIRPAGGAPGGNPGLYDILYEVNVTISNTGKRNGEEVVQLYISQGEVDDPVRVLRGYRRVSVDAGKSTCVTFTITRRDISRWDTTTQNWVVSPAEKLVYVGRSSRDLPLVAKLNGERSTGFKKNNKPGRLGHGMKAFM</sequence>
<keyword evidence="7" id="KW-0119">Carbohydrate metabolism</keyword>
<evidence type="ECO:0000256" key="4">
    <source>
        <dbReference type="ARBA" id="ARBA00012744"/>
    </source>
</evidence>
<evidence type="ECO:0000259" key="12">
    <source>
        <dbReference type="SMART" id="SM01217"/>
    </source>
</evidence>
<feature type="signal peptide" evidence="11">
    <location>
        <begin position="1"/>
        <end position="24"/>
    </location>
</feature>
<comment type="similarity">
    <text evidence="3">Belongs to the glycosyl hydrolase 3 family.</text>
</comment>
<feature type="chain" id="PRO_5042995823" description="beta-glucosidase" evidence="11">
    <location>
        <begin position="25"/>
        <end position="878"/>
    </location>
</feature>
<dbReference type="FunFam" id="3.20.20.300:FF:000002">
    <property type="entry name" value="Probable beta-glucosidase"/>
    <property type="match status" value="1"/>
</dbReference>
<name>A0AAN8MT45_9PEZI</name>
<dbReference type="Pfam" id="PF01915">
    <property type="entry name" value="Glyco_hydro_3_C"/>
    <property type="match status" value="1"/>
</dbReference>
<feature type="domain" description="Fibronectin type III-like" evidence="12">
    <location>
        <begin position="776"/>
        <end position="844"/>
    </location>
</feature>
<dbReference type="PANTHER" id="PTHR42715:SF29">
    <property type="entry name" value="BETA-GLUCOSIDASE A-RELATED"/>
    <property type="match status" value="1"/>
</dbReference>
<dbReference type="Pfam" id="PF14310">
    <property type="entry name" value="Fn3-like"/>
    <property type="match status" value="1"/>
</dbReference>
<dbReference type="InterPro" id="IPR017853">
    <property type="entry name" value="GH"/>
</dbReference>
<dbReference type="PANTHER" id="PTHR42715">
    <property type="entry name" value="BETA-GLUCOSIDASE"/>
    <property type="match status" value="1"/>
</dbReference>
<dbReference type="Pfam" id="PF00933">
    <property type="entry name" value="Glyco_hydro_3"/>
    <property type="match status" value="1"/>
</dbReference>
<dbReference type="InterPro" id="IPR001764">
    <property type="entry name" value="Glyco_hydro_3_N"/>
</dbReference>
<evidence type="ECO:0000256" key="7">
    <source>
        <dbReference type="ARBA" id="ARBA00023277"/>
    </source>
</evidence>
<proteinExistence type="inferred from homology"/>
<accession>A0AAN8MT45</accession>
<evidence type="ECO:0000313" key="13">
    <source>
        <dbReference type="EMBL" id="KAK6345225.1"/>
    </source>
</evidence>
<feature type="region of interest" description="Disordered" evidence="10">
    <location>
        <begin position="858"/>
        <end position="878"/>
    </location>
</feature>
<gene>
    <name evidence="13" type="ORF">TWF718_007152</name>
</gene>
<dbReference type="InterPro" id="IPR002772">
    <property type="entry name" value="Glyco_hydro_3_C"/>
</dbReference>
<evidence type="ECO:0000256" key="9">
    <source>
        <dbReference type="ARBA" id="ARBA00023326"/>
    </source>
</evidence>
<evidence type="ECO:0000256" key="2">
    <source>
        <dbReference type="ARBA" id="ARBA00004987"/>
    </source>
</evidence>
<dbReference type="SUPFAM" id="SSF52279">
    <property type="entry name" value="Beta-D-glucan exohydrolase, C-terminal domain"/>
    <property type="match status" value="1"/>
</dbReference>
<dbReference type="EMBL" id="JAVHNR010000004">
    <property type="protein sequence ID" value="KAK6345225.1"/>
    <property type="molecule type" value="Genomic_DNA"/>
</dbReference>
<evidence type="ECO:0000256" key="3">
    <source>
        <dbReference type="ARBA" id="ARBA00005336"/>
    </source>
</evidence>
<dbReference type="InterPro" id="IPR050288">
    <property type="entry name" value="Cellulose_deg_GH3"/>
</dbReference>
<dbReference type="EC" id="3.2.1.21" evidence="4"/>
<keyword evidence="6" id="KW-0325">Glycoprotein</keyword>
<dbReference type="PRINTS" id="PR00133">
    <property type="entry name" value="GLHYDRLASE3"/>
</dbReference>
<dbReference type="Gene3D" id="2.60.40.10">
    <property type="entry name" value="Immunoglobulins"/>
    <property type="match status" value="1"/>
</dbReference>
<evidence type="ECO:0000256" key="6">
    <source>
        <dbReference type="ARBA" id="ARBA00023180"/>
    </source>
</evidence>
<evidence type="ECO:0000313" key="14">
    <source>
        <dbReference type="Proteomes" id="UP001313282"/>
    </source>
</evidence>
<keyword evidence="8" id="KW-0326">Glycosidase</keyword>
<dbReference type="AlphaFoldDB" id="A0AAN8MT45"/>
<protein>
    <recommendedName>
        <fullName evidence="4">beta-glucosidase</fullName>
        <ecNumber evidence="4">3.2.1.21</ecNumber>
    </recommendedName>
</protein>
<dbReference type="GO" id="GO:0008422">
    <property type="term" value="F:beta-glucosidase activity"/>
    <property type="evidence" value="ECO:0007669"/>
    <property type="project" value="UniProtKB-EC"/>
</dbReference>
<dbReference type="Proteomes" id="UP001313282">
    <property type="component" value="Unassembled WGS sequence"/>
</dbReference>
<evidence type="ECO:0000256" key="10">
    <source>
        <dbReference type="SAM" id="MobiDB-lite"/>
    </source>
</evidence>
<keyword evidence="14" id="KW-1185">Reference proteome</keyword>